<dbReference type="Proteomes" id="UP000315669">
    <property type="component" value="Unassembled WGS sequence"/>
</dbReference>
<keyword evidence="10" id="KW-0501">Molybdenum cofactor biosynthesis</keyword>
<evidence type="ECO:0000256" key="5">
    <source>
        <dbReference type="ARBA" id="ARBA00022723"/>
    </source>
</evidence>
<dbReference type="Gene3D" id="3.20.20.70">
    <property type="entry name" value="Aldolase class I"/>
    <property type="match status" value="1"/>
</dbReference>
<comment type="catalytic activity">
    <reaction evidence="12">
        <text>GTP + AH2 + S-adenosyl-L-methionine = (8S)-3',8-cyclo-7,8-dihydroguanosine 5'-triphosphate + 5'-deoxyadenosine + L-methionine + A + H(+)</text>
        <dbReference type="Rhea" id="RHEA:49576"/>
        <dbReference type="ChEBI" id="CHEBI:13193"/>
        <dbReference type="ChEBI" id="CHEBI:15378"/>
        <dbReference type="ChEBI" id="CHEBI:17319"/>
        <dbReference type="ChEBI" id="CHEBI:17499"/>
        <dbReference type="ChEBI" id="CHEBI:37565"/>
        <dbReference type="ChEBI" id="CHEBI:57844"/>
        <dbReference type="ChEBI" id="CHEBI:59789"/>
        <dbReference type="ChEBI" id="CHEBI:131766"/>
        <dbReference type="EC" id="4.1.99.22"/>
    </reaction>
</comment>
<evidence type="ECO:0000256" key="12">
    <source>
        <dbReference type="ARBA" id="ARBA00048697"/>
    </source>
</evidence>
<dbReference type="SFLD" id="SFLDG01386">
    <property type="entry name" value="main_SPASM_domain-containing"/>
    <property type="match status" value="1"/>
</dbReference>
<evidence type="ECO:0000256" key="1">
    <source>
        <dbReference type="ARBA" id="ARBA00001966"/>
    </source>
</evidence>
<evidence type="ECO:0000259" key="13">
    <source>
        <dbReference type="PROSITE" id="PS51918"/>
    </source>
</evidence>
<comment type="caution">
    <text evidence="14">The sequence shown here is derived from an EMBL/GenBank/DDBJ whole genome shotgun (WGS) entry which is preliminary data.</text>
</comment>
<dbReference type="InterPro" id="IPR010505">
    <property type="entry name" value="MoaA_twitch"/>
</dbReference>
<keyword evidence="11" id="KW-0456">Lyase</keyword>
<keyword evidence="8" id="KW-0411">Iron-sulfur</keyword>
<dbReference type="CDD" id="cd21117">
    <property type="entry name" value="Twitch_MoaA"/>
    <property type="match status" value="1"/>
</dbReference>
<dbReference type="Pfam" id="PF06463">
    <property type="entry name" value="Mob_synth_C"/>
    <property type="match status" value="1"/>
</dbReference>
<keyword evidence="6" id="KW-0547">Nucleotide-binding</keyword>
<feature type="domain" description="Radical SAM core" evidence="13">
    <location>
        <begin position="1"/>
        <end position="213"/>
    </location>
</feature>
<dbReference type="PROSITE" id="PS01305">
    <property type="entry name" value="MOAA_NIFB_PQQE"/>
    <property type="match status" value="1"/>
</dbReference>
<evidence type="ECO:0000256" key="3">
    <source>
        <dbReference type="ARBA" id="ARBA00022485"/>
    </source>
</evidence>
<dbReference type="GO" id="GO:0046872">
    <property type="term" value="F:metal ion binding"/>
    <property type="evidence" value="ECO:0007669"/>
    <property type="project" value="UniProtKB-KW"/>
</dbReference>
<evidence type="ECO:0000256" key="8">
    <source>
        <dbReference type="ARBA" id="ARBA00023014"/>
    </source>
</evidence>
<dbReference type="InterPro" id="IPR040064">
    <property type="entry name" value="MoaA-like"/>
</dbReference>
<dbReference type="EC" id="4.1.99.22" evidence="2"/>
<name>A0A523Y404_UNCAE</name>
<dbReference type="InterPro" id="IPR050105">
    <property type="entry name" value="MoCo_biosynth_MoaA/MoaC"/>
</dbReference>
<keyword evidence="9" id="KW-0342">GTP-binding</keyword>
<reference evidence="14 15" key="1">
    <citation type="submission" date="2019-03" db="EMBL/GenBank/DDBJ databases">
        <title>Metabolic potential of uncultured bacteria and archaea associated with petroleum seepage in deep-sea sediments.</title>
        <authorList>
            <person name="Dong X."/>
            <person name="Hubert C."/>
        </authorList>
    </citation>
    <scope>NUCLEOTIDE SEQUENCE [LARGE SCALE GENOMIC DNA]</scope>
    <source>
        <strain evidence="14">E29_bin25</strain>
    </source>
</reference>
<dbReference type="UniPathway" id="UPA00344"/>
<dbReference type="InterPro" id="IPR006638">
    <property type="entry name" value="Elp3/MiaA/NifB-like_rSAM"/>
</dbReference>
<dbReference type="NCBIfam" id="NF001199">
    <property type="entry name" value="PRK00164.2-1"/>
    <property type="match status" value="1"/>
</dbReference>
<dbReference type="SMART" id="SM00729">
    <property type="entry name" value="Elp3"/>
    <property type="match status" value="1"/>
</dbReference>
<evidence type="ECO:0000256" key="4">
    <source>
        <dbReference type="ARBA" id="ARBA00022691"/>
    </source>
</evidence>
<evidence type="ECO:0000256" key="7">
    <source>
        <dbReference type="ARBA" id="ARBA00023004"/>
    </source>
</evidence>
<dbReference type="Pfam" id="PF04055">
    <property type="entry name" value="Radical_SAM"/>
    <property type="match status" value="1"/>
</dbReference>
<evidence type="ECO:0000256" key="2">
    <source>
        <dbReference type="ARBA" id="ARBA00012167"/>
    </source>
</evidence>
<dbReference type="SFLD" id="SFLDG01383">
    <property type="entry name" value="cyclic_pyranopterin_phosphate"/>
    <property type="match status" value="1"/>
</dbReference>
<keyword evidence="5" id="KW-0479">Metal-binding</keyword>
<proteinExistence type="predicted"/>
<dbReference type="PROSITE" id="PS51918">
    <property type="entry name" value="RADICAL_SAM"/>
    <property type="match status" value="1"/>
</dbReference>
<dbReference type="PANTHER" id="PTHR22960:SF0">
    <property type="entry name" value="MOLYBDENUM COFACTOR BIOSYNTHESIS PROTEIN 1"/>
    <property type="match status" value="1"/>
</dbReference>
<keyword evidence="4" id="KW-0949">S-adenosyl-L-methionine</keyword>
<dbReference type="CDD" id="cd01335">
    <property type="entry name" value="Radical_SAM"/>
    <property type="match status" value="1"/>
</dbReference>
<dbReference type="AlphaFoldDB" id="A0A523Y404"/>
<comment type="cofactor">
    <cofactor evidence="1">
        <name>[4Fe-4S] cluster</name>
        <dbReference type="ChEBI" id="CHEBI:49883"/>
    </cofactor>
</comment>
<dbReference type="InterPro" id="IPR013483">
    <property type="entry name" value="MoaA"/>
</dbReference>
<keyword evidence="3" id="KW-0004">4Fe-4S</keyword>
<protein>
    <recommendedName>
        <fullName evidence="2">GTP 3',8-cyclase</fullName>
        <ecNumber evidence="2">4.1.99.22</ecNumber>
    </recommendedName>
</protein>
<dbReference type="GO" id="GO:0061798">
    <property type="term" value="F:GTP 3',8'-cyclase activity"/>
    <property type="evidence" value="ECO:0007669"/>
    <property type="project" value="UniProtKB-EC"/>
</dbReference>
<dbReference type="GO" id="GO:0061799">
    <property type="term" value="F:cyclic pyranopterin monophosphate synthase activity"/>
    <property type="evidence" value="ECO:0007669"/>
    <property type="project" value="TreeGrafter"/>
</dbReference>
<dbReference type="GO" id="GO:0051539">
    <property type="term" value="F:4 iron, 4 sulfur cluster binding"/>
    <property type="evidence" value="ECO:0007669"/>
    <property type="project" value="UniProtKB-KW"/>
</dbReference>
<dbReference type="InterPro" id="IPR000385">
    <property type="entry name" value="MoaA_NifB_PqqE_Fe-S-bd_CS"/>
</dbReference>
<dbReference type="InterPro" id="IPR007197">
    <property type="entry name" value="rSAM"/>
</dbReference>
<evidence type="ECO:0000256" key="6">
    <source>
        <dbReference type="ARBA" id="ARBA00022741"/>
    </source>
</evidence>
<evidence type="ECO:0000256" key="9">
    <source>
        <dbReference type="ARBA" id="ARBA00023134"/>
    </source>
</evidence>
<dbReference type="NCBIfam" id="TIGR02666">
    <property type="entry name" value="moaA"/>
    <property type="match status" value="1"/>
</dbReference>
<dbReference type="SFLD" id="SFLDS00029">
    <property type="entry name" value="Radical_SAM"/>
    <property type="match status" value="1"/>
</dbReference>
<keyword evidence="7" id="KW-0408">Iron</keyword>
<evidence type="ECO:0000256" key="11">
    <source>
        <dbReference type="ARBA" id="ARBA00023239"/>
    </source>
</evidence>
<dbReference type="SFLD" id="SFLDG01067">
    <property type="entry name" value="SPASM/twitch_domain_containing"/>
    <property type="match status" value="1"/>
</dbReference>
<dbReference type="InterPro" id="IPR013785">
    <property type="entry name" value="Aldolase_TIM"/>
</dbReference>
<evidence type="ECO:0000313" key="15">
    <source>
        <dbReference type="Proteomes" id="UP000315669"/>
    </source>
</evidence>
<dbReference type="InterPro" id="IPR058240">
    <property type="entry name" value="rSAM_sf"/>
</dbReference>
<dbReference type="SUPFAM" id="SSF102114">
    <property type="entry name" value="Radical SAM enzymes"/>
    <property type="match status" value="1"/>
</dbReference>
<evidence type="ECO:0000313" key="14">
    <source>
        <dbReference type="EMBL" id="TET86275.1"/>
    </source>
</evidence>
<gene>
    <name evidence="14" type="primary">moaA</name>
    <name evidence="14" type="ORF">E3J32_00655</name>
</gene>
<accession>A0A523Y404</accession>
<dbReference type="EMBL" id="SOII01000047">
    <property type="protein sequence ID" value="TET86275.1"/>
    <property type="molecule type" value="Genomic_DNA"/>
</dbReference>
<dbReference type="GO" id="GO:0006777">
    <property type="term" value="P:Mo-molybdopterin cofactor biosynthetic process"/>
    <property type="evidence" value="ECO:0007669"/>
    <property type="project" value="UniProtKB-KW"/>
</dbReference>
<sequence length="315" mass="35869">MKANYLRLSVTDHCNLSCFYCRPSEAVRHLKREEFLSFEEISHLVSLAVDWGIRKVRITGGEPLLRNNIVELIRMLSGIEGIRDLPITTNGVKLEEFAPLLKEAGVSRVNVSLDSLNKKGFTRITGQDNLGQVLRGIKAAKKVGLEPIKINVVVLKGINEGEILDFINFALENSLIIRFIEYMPTNGLEQNDWYFSNSRVKEIIERKWGSLEPISFFAGSVARYYKIDDTKVVLGFINPISQPFCNECNRLRLTAIGKLKPCLASNVEIDVRKPLREKAGDHDIKILFDLAMKEKLKERPEPPYQRNKYMFQIGG</sequence>
<evidence type="ECO:0000256" key="10">
    <source>
        <dbReference type="ARBA" id="ARBA00023150"/>
    </source>
</evidence>
<dbReference type="GO" id="GO:0005525">
    <property type="term" value="F:GTP binding"/>
    <property type="evidence" value="ECO:0007669"/>
    <property type="project" value="UniProtKB-KW"/>
</dbReference>
<dbReference type="PANTHER" id="PTHR22960">
    <property type="entry name" value="MOLYBDOPTERIN COFACTOR SYNTHESIS PROTEIN A"/>
    <property type="match status" value="1"/>
</dbReference>
<organism evidence="14 15">
    <name type="scientific">Aerophobetes bacterium</name>
    <dbReference type="NCBI Taxonomy" id="2030807"/>
    <lineage>
        <taxon>Bacteria</taxon>
        <taxon>Candidatus Aerophobota</taxon>
    </lineage>
</organism>